<dbReference type="EC" id="1.12.99.6" evidence="14"/>
<feature type="binding site" evidence="11">
    <location>
        <position position="178"/>
    </location>
    <ligand>
        <name>[4Fe-4S] cluster</name>
        <dbReference type="ChEBI" id="CHEBI:49883"/>
        <label>2</label>
    </ligand>
</feature>
<feature type="binding site" evidence="11">
    <location>
        <position position="239"/>
    </location>
    <ligand>
        <name>[3Fe-4S] cluster</name>
        <dbReference type="ChEBI" id="CHEBI:21137"/>
    </ligand>
</feature>
<dbReference type="PIRSF" id="PIRSF000310">
    <property type="entry name" value="NiFe_hyd_ssu"/>
    <property type="match status" value="1"/>
</dbReference>
<evidence type="ECO:0000259" key="13">
    <source>
        <dbReference type="Pfam" id="PF14720"/>
    </source>
</evidence>
<evidence type="ECO:0000256" key="1">
    <source>
        <dbReference type="ARBA" id="ARBA00001966"/>
    </source>
</evidence>
<keyword evidence="7" id="KW-0732">Signal</keyword>
<evidence type="ECO:0000256" key="5">
    <source>
        <dbReference type="ARBA" id="ARBA00022485"/>
    </source>
</evidence>
<dbReference type="InterPro" id="IPR006137">
    <property type="entry name" value="NADH_UbQ_OxRdtase-like_20kDa"/>
</dbReference>
<dbReference type="InterPro" id="IPR037024">
    <property type="entry name" value="NiFe_Hase_small_N_sf"/>
</dbReference>
<evidence type="ECO:0000256" key="2">
    <source>
        <dbReference type="ARBA" id="ARBA00004196"/>
    </source>
</evidence>
<dbReference type="GO" id="GO:0016020">
    <property type="term" value="C:membrane"/>
    <property type="evidence" value="ECO:0007669"/>
    <property type="project" value="TreeGrafter"/>
</dbReference>
<feature type="binding site" evidence="11">
    <location>
        <position position="218"/>
    </location>
    <ligand>
        <name>[3Fe-4S] cluster</name>
        <dbReference type="ChEBI" id="CHEBI:21137"/>
    </ligand>
</feature>
<comment type="cofactor">
    <cofactor evidence="1">
        <name>[4Fe-4S] cluster</name>
        <dbReference type="ChEBI" id="CHEBI:49883"/>
    </cofactor>
</comment>
<dbReference type="GO" id="GO:0030313">
    <property type="term" value="C:cell envelope"/>
    <property type="evidence" value="ECO:0007669"/>
    <property type="project" value="UniProtKB-SubCell"/>
</dbReference>
<proteinExistence type="inferred from homology"/>
<dbReference type="Gene3D" id="3.40.50.700">
    <property type="entry name" value="NADH:ubiquinone oxidoreductase-like, 20kDa subunit"/>
    <property type="match status" value="1"/>
</dbReference>
<evidence type="ECO:0000313" key="14">
    <source>
        <dbReference type="EMBL" id="CAA6805408.1"/>
    </source>
</evidence>
<feature type="binding site" evidence="11">
    <location>
        <position position="209"/>
    </location>
    <ligand>
        <name>[4Fe-4S] cluster</name>
        <dbReference type="ChEBI" id="CHEBI:49883"/>
        <label>2</label>
    </ligand>
</feature>
<dbReference type="GO" id="GO:0009055">
    <property type="term" value="F:electron transfer activity"/>
    <property type="evidence" value="ECO:0007669"/>
    <property type="project" value="TreeGrafter"/>
</dbReference>
<keyword evidence="11" id="KW-0003">3Fe-4S</keyword>
<dbReference type="SUPFAM" id="SSF56770">
    <property type="entry name" value="HydA/Nqo6-like"/>
    <property type="match status" value="1"/>
</dbReference>
<evidence type="ECO:0000256" key="10">
    <source>
        <dbReference type="ARBA" id="ARBA00023014"/>
    </source>
</evidence>
<sequence length="295" mass="33457">MKKPKLLWLQSITCNGNAHSFFNHPDFFSILSHFELIHHPFIDTAHDLEEVLALSVECDILVLEGSFQEEGFLKKGIEVSKVIEHYANESKHIVTTGTCATFGGMFKQANPEKISGFAFDGEEKSKRYERYRSKLISLPGCPIHPKWLSFVLLMLAKKKKIVLDSMHRPQELYGITVHTGCTRNEYFEWKVDTKRFGLKEGCLFYEQGCQGPYTRGSCNKILWNDISSKTMAGTPCFGCTEPTFPQVAMFKTKTNMGIPAKMPLGVSKRAYLTLTGVAKSIKIKRFSEKLVDYDS</sequence>
<dbReference type="GO" id="GO:0009375">
    <property type="term" value="C:ferredoxin hydrogenase complex"/>
    <property type="evidence" value="ECO:0007669"/>
    <property type="project" value="InterPro"/>
</dbReference>
<dbReference type="GO" id="GO:0044569">
    <property type="term" value="C:[Ni-Fe] hydrogenase complex"/>
    <property type="evidence" value="ECO:0007669"/>
    <property type="project" value="TreeGrafter"/>
</dbReference>
<comment type="similarity">
    <text evidence="3">Belongs to the [NiFe]/[NiFeSe] hydrogenase small subunit family.</text>
</comment>
<dbReference type="PRINTS" id="PR00614">
    <property type="entry name" value="NIHGNASESMLL"/>
</dbReference>
<reference evidence="14" key="1">
    <citation type="submission" date="2020-01" db="EMBL/GenBank/DDBJ databases">
        <authorList>
            <person name="Meier V. D."/>
            <person name="Meier V D."/>
        </authorList>
    </citation>
    <scope>NUCLEOTIDE SEQUENCE</scope>
    <source>
        <strain evidence="14">HLG_WM_MAG_06</strain>
    </source>
</reference>
<dbReference type="GO" id="GO:0051539">
    <property type="term" value="F:4 iron, 4 sulfur cluster binding"/>
    <property type="evidence" value="ECO:0007669"/>
    <property type="project" value="UniProtKB-KW"/>
</dbReference>
<evidence type="ECO:0000256" key="3">
    <source>
        <dbReference type="ARBA" id="ARBA00006605"/>
    </source>
</evidence>
<dbReference type="InterPro" id="IPR001821">
    <property type="entry name" value="NiFe_hydrogenase_ssu"/>
</dbReference>
<dbReference type="Pfam" id="PF01058">
    <property type="entry name" value="Oxidored_q6"/>
    <property type="match status" value="1"/>
</dbReference>
<keyword evidence="8 14" id="KW-0560">Oxidoreductase</keyword>
<dbReference type="Pfam" id="PF14720">
    <property type="entry name" value="NiFe_hyd_SSU_C"/>
    <property type="match status" value="1"/>
</dbReference>
<dbReference type="EMBL" id="CACVAP010000047">
    <property type="protein sequence ID" value="CAA6805408.1"/>
    <property type="molecule type" value="Genomic_DNA"/>
</dbReference>
<evidence type="ECO:0000256" key="8">
    <source>
        <dbReference type="ARBA" id="ARBA00023002"/>
    </source>
</evidence>
<evidence type="ECO:0000256" key="11">
    <source>
        <dbReference type="PIRSR" id="PIRSR000310-1"/>
    </source>
</evidence>
<keyword evidence="5 11" id="KW-0004">4Fe-4S</keyword>
<evidence type="ECO:0000256" key="7">
    <source>
        <dbReference type="ARBA" id="ARBA00022729"/>
    </source>
</evidence>
<feature type="domain" description="Cytochrome-c3 hydrogenase C-terminal" evidence="13">
    <location>
        <begin position="173"/>
        <end position="247"/>
    </location>
</feature>
<keyword evidence="9 11" id="KW-0408">Iron</keyword>
<keyword evidence="10 11" id="KW-0411">Iron-sulfur</keyword>
<dbReference type="InterPro" id="IPR027394">
    <property type="entry name" value="Cytochrome-c3_hydrogenase_C"/>
</dbReference>
<feature type="binding site" evidence="11">
    <location>
        <position position="99"/>
    </location>
    <ligand>
        <name>[4Fe-4S] cluster</name>
        <dbReference type="ChEBI" id="CHEBI:49883"/>
        <label>1</label>
    </ligand>
</feature>
<dbReference type="GO" id="GO:0046872">
    <property type="term" value="F:metal ion binding"/>
    <property type="evidence" value="ECO:0007669"/>
    <property type="project" value="UniProtKB-KW"/>
</dbReference>
<dbReference type="InterPro" id="IPR037148">
    <property type="entry name" value="NiFe-Hase_small_C_sf"/>
</dbReference>
<evidence type="ECO:0000256" key="9">
    <source>
        <dbReference type="ARBA" id="ARBA00023004"/>
    </source>
</evidence>
<feature type="binding site" evidence="11">
    <location>
        <position position="236"/>
    </location>
    <ligand>
        <name>[3Fe-4S] cluster</name>
        <dbReference type="ChEBI" id="CHEBI:21137"/>
    </ligand>
</feature>
<keyword evidence="6 11" id="KW-0479">Metal-binding</keyword>
<feature type="binding site" evidence="11">
    <location>
        <position position="14"/>
    </location>
    <ligand>
        <name>[4Fe-4S] cluster</name>
        <dbReference type="ChEBI" id="CHEBI:49883"/>
        <label>1</label>
    </ligand>
</feature>
<dbReference type="AlphaFoldDB" id="A0A6S6SGX5"/>
<accession>A0A6S6SGX5</accession>
<dbReference type="PANTHER" id="PTHR30013">
    <property type="entry name" value="NIFE / NIFESE HYDROGENASE SMALL SUBUNIT FAMILY MEMBER"/>
    <property type="match status" value="1"/>
</dbReference>
<comment type="subunit">
    <text evidence="4">Heterodimer of a large and a small subunit.</text>
</comment>
<dbReference type="GO" id="GO:0033748">
    <property type="term" value="F:hydrogenase (acceptor) activity"/>
    <property type="evidence" value="ECO:0007669"/>
    <property type="project" value="UniProtKB-EC"/>
</dbReference>
<feature type="domain" description="NADH:ubiquinone oxidoreductase-like 20kDa subunit" evidence="12">
    <location>
        <begin position="14"/>
        <end position="154"/>
    </location>
</feature>
<feature type="binding site" evidence="11">
    <location>
        <position position="202"/>
    </location>
    <ligand>
        <name>[4Fe-4S] cluster</name>
        <dbReference type="ChEBI" id="CHEBI:49883"/>
        <label>2</label>
    </ligand>
</feature>
<protein>
    <submittedName>
        <fullName evidence="14">Uptake hydrogenase small subunit (EC)</fullName>
        <ecNumber evidence="14">1.12.99.6</ecNumber>
    </submittedName>
</protein>
<evidence type="ECO:0000256" key="6">
    <source>
        <dbReference type="ARBA" id="ARBA00022723"/>
    </source>
</evidence>
<evidence type="ECO:0000259" key="12">
    <source>
        <dbReference type="Pfam" id="PF01058"/>
    </source>
</evidence>
<evidence type="ECO:0000256" key="4">
    <source>
        <dbReference type="ARBA" id="ARBA00011771"/>
    </source>
</evidence>
<dbReference type="PANTHER" id="PTHR30013:SF5">
    <property type="entry name" value="HYDROGENASE SMALL SUBUNIT"/>
    <property type="match status" value="1"/>
</dbReference>
<dbReference type="GO" id="GO:0009061">
    <property type="term" value="P:anaerobic respiration"/>
    <property type="evidence" value="ECO:0007669"/>
    <property type="project" value="TreeGrafter"/>
</dbReference>
<gene>
    <name evidence="14" type="ORF">HELGO_WM3906</name>
</gene>
<name>A0A6S6SGX5_9BACT</name>
<feature type="binding site" evidence="11">
    <location>
        <position position="181"/>
    </location>
    <ligand>
        <name>[4Fe-4S] cluster</name>
        <dbReference type="ChEBI" id="CHEBI:49883"/>
        <label>2</label>
    </ligand>
</feature>
<dbReference type="GO" id="GO:0051538">
    <property type="term" value="F:3 iron, 4 sulfur cluster binding"/>
    <property type="evidence" value="ECO:0007669"/>
    <property type="project" value="UniProtKB-KW"/>
</dbReference>
<dbReference type="Gene3D" id="4.10.480.10">
    <property type="entry name" value="Cytochrome-c3 hydrogenase, C-terminal domain"/>
    <property type="match status" value="1"/>
</dbReference>
<organism evidence="14">
    <name type="scientific">uncultured Sulfurovum sp</name>
    <dbReference type="NCBI Taxonomy" id="269237"/>
    <lineage>
        <taxon>Bacteria</taxon>
        <taxon>Pseudomonadati</taxon>
        <taxon>Campylobacterota</taxon>
        <taxon>Epsilonproteobacteria</taxon>
        <taxon>Campylobacterales</taxon>
        <taxon>Sulfurovaceae</taxon>
        <taxon>Sulfurovum</taxon>
        <taxon>environmental samples</taxon>
    </lineage>
</organism>
<feature type="binding site" evidence="11">
    <location>
        <position position="141"/>
    </location>
    <ligand>
        <name>[4Fe-4S] cluster</name>
        <dbReference type="ChEBI" id="CHEBI:49883"/>
        <label>1</label>
    </ligand>
</feature>
<dbReference type="GO" id="GO:0008901">
    <property type="term" value="F:ferredoxin hydrogenase activity"/>
    <property type="evidence" value="ECO:0007669"/>
    <property type="project" value="InterPro"/>
</dbReference>
<comment type="subcellular location">
    <subcellularLocation>
        <location evidence="2">Cell envelope</location>
    </subcellularLocation>
</comment>